<keyword evidence="13" id="KW-1185">Reference proteome</keyword>
<evidence type="ECO:0000256" key="9">
    <source>
        <dbReference type="ARBA" id="ARBA00025611"/>
    </source>
</evidence>
<keyword evidence="7" id="KW-0235">DNA replication</keyword>
<dbReference type="InterPro" id="IPR040982">
    <property type="entry name" value="DNA_pol3_finger"/>
</dbReference>
<evidence type="ECO:0000256" key="5">
    <source>
        <dbReference type="ARBA" id="ARBA00022679"/>
    </source>
</evidence>
<gene>
    <name evidence="12" type="ORF">SAMN02745118_00294</name>
</gene>
<dbReference type="GO" id="GO:0003887">
    <property type="term" value="F:DNA-directed DNA polymerase activity"/>
    <property type="evidence" value="ECO:0007669"/>
    <property type="project" value="UniProtKB-KW"/>
</dbReference>
<evidence type="ECO:0000259" key="11">
    <source>
        <dbReference type="SMART" id="SM00481"/>
    </source>
</evidence>
<dbReference type="Pfam" id="PF02811">
    <property type="entry name" value="PHP"/>
    <property type="match status" value="1"/>
</dbReference>
<proteinExistence type="inferred from homology"/>
<feature type="domain" description="Polymerase/histidinol phosphatase N-terminal" evidence="11">
    <location>
        <begin position="5"/>
        <end position="72"/>
    </location>
</feature>
<dbReference type="GO" id="GO:0006260">
    <property type="term" value="P:DNA replication"/>
    <property type="evidence" value="ECO:0007669"/>
    <property type="project" value="UniProtKB-KW"/>
</dbReference>
<dbReference type="OrthoDB" id="9803237at2"/>
<dbReference type="InterPro" id="IPR004365">
    <property type="entry name" value="NA-bd_OB_tRNA"/>
</dbReference>
<dbReference type="GO" id="GO:0003676">
    <property type="term" value="F:nucleic acid binding"/>
    <property type="evidence" value="ECO:0007669"/>
    <property type="project" value="InterPro"/>
</dbReference>
<dbReference type="NCBIfam" id="NF004226">
    <property type="entry name" value="PRK05673.1"/>
    <property type="match status" value="1"/>
</dbReference>
<organism evidence="12 13">
    <name type="scientific">Selenihalanaerobacter shriftii</name>
    <dbReference type="NCBI Taxonomy" id="142842"/>
    <lineage>
        <taxon>Bacteria</taxon>
        <taxon>Bacillati</taxon>
        <taxon>Bacillota</taxon>
        <taxon>Clostridia</taxon>
        <taxon>Halanaerobiales</taxon>
        <taxon>Halobacteroidaceae</taxon>
        <taxon>Selenihalanaerobacter</taxon>
    </lineage>
</organism>
<dbReference type="InterPro" id="IPR003141">
    <property type="entry name" value="Pol/His_phosphatase_N"/>
</dbReference>
<dbReference type="Pfam" id="PF07733">
    <property type="entry name" value="DNA_pol3_alpha"/>
    <property type="match status" value="1"/>
</dbReference>
<dbReference type="InterPro" id="IPR011708">
    <property type="entry name" value="DNA_pol3_alpha_NTPase_dom"/>
</dbReference>
<evidence type="ECO:0000256" key="3">
    <source>
        <dbReference type="ARBA" id="ARBA00012417"/>
    </source>
</evidence>
<comment type="subcellular location">
    <subcellularLocation>
        <location evidence="1">Cytoplasm</location>
    </subcellularLocation>
</comment>
<evidence type="ECO:0000313" key="13">
    <source>
        <dbReference type="Proteomes" id="UP000190625"/>
    </source>
</evidence>
<name>A0A1T4JQ86_9FIRM</name>
<dbReference type="SMART" id="SM00481">
    <property type="entry name" value="POLIIIAc"/>
    <property type="match status" value="1"/>
</dbReference>
<dbReference type="CDD" id="cd04485">
    <property type="entry name" value="DnaE_OBF"/>
    <property type="match status" value="1"/>
</dbReference>
<dbReference type="GO" id="GO:0005737">
    <property type="term" value="C:cytoplasm"/>
    <property type="evidence" value="ECO:0007669"/>
    <property type="project" value="UniProtKB-SubCell"/>
</dbReference>
<comment type="function">
    <text evidence="9">DNA polymerase III is a complex, multichain enzyme responsible for most of the replicative synthesis in bacteria. This DNA polymerase also exhibits 3' to 5' exonuclease activity. The alpha chain is the DNA polymerase.</text>
</comment>
<dbReference type="InterPro" id="IPR016195">
    <property type="entry name" value="Pol/histidinol_Pase-like"/>
</dbReference>
<dbReference type="NCBIfam" id="NF005298">
    <property type="entry name" value="PRK06826.1"/>
    <property type="match status" value="1"/>
</dbReference>
<evidence type="ECO:0000256" key="2">
    <source>
        <dbReference type="ARBA" id="ARBA00009496"/>
    </source>
</evidence>
<dbReference type="PANTHER" id="PTHR32294">
    <property type="entry name" value="DNA POLYMERASE III SUBUNIT ALPHA"/>
    <property type="match status" value="1"/>
</dbReference>
<dbReference type="PANTHER" id="PTHR32294:SF0">
    <property type="entry name" value="DNA POLYMERASE III SUBUNIT ALPHA"/>
    <property type="match status" value="1"/>
</dbReference>
<comment type="similarity">
    <text evidence="2">Belongs to the DNA polymerase type-C family. DnaE subfamily.</text>
</comment>
<dbReference type="Pfam" id="PF01336">
    <property type="entry name" value="tRNA_anti-codon"/>
    <property type="match status" value="1"/>
</dbReference>
<dbReference type="GO" id="GO:0008408">
    <property type="term" value="F:3'-5' exonuclease activity"/>
    <property type="evidence" value="ECO:0007669"/>
    <property type="project" value="InterPro"/>
</dbReference>
<evidence type="ECO:0000313" key="12">
    <source>
        <dbReference type="EMBL" id="SJZ32197.1"/>
    </source>
</evidence>
<evidence type="ECO:0000256" key="1">
    <source>
        <dbReference type="ARBA" id="ARBA00004496"/>
    </source>
</evidence>
<dbReference type="RefSeq" id="WP_078808828.1">
    <property type="nucleotide sequence ID" value="NZ_FUWM01000004.1"/>
</dbReference>
<keyword evidence="6" id="KW-0548">Nucleotidyltransferase</keyword>
<dbReference type="Gene3D" id="3.20.20.140">
    <property type="entry name" value="Metal-dependent hydrolases"/>
    <property type="match status" value="1"/>
</dbReference>
<dbReference type="CDD" id="cd12113">
    <property type="entry name" value="PHP_PolIIIA_DnaE3"/>
    <property type="match status" value="1"/>
</dbReference>
<keyword evidence="5" id="KW-0808">Transferase</keyword>
<dbReference type="InterPro" id="IPR012340">
    <property type="entry name" value="NA-bd_OB-fold"/>
</dbReference>
<evidence type="ECO:0000256" key="8">
    <source>
        <dbReference type="ARBA" id="ARBA00022932"/>
    </source>
</evidence>
<dbReference type="Gene3D" id="1.10.10.1600">
    <property type="entry name" value="Bacterial DNA polymerase III alpha subunit, thumb domain"/>
    <property type="match status" value="1"/>
</dbReference>
<protein>
    <recommendedName>
        <fullName evidence="4">DNA polymerase III subunit alpha</fullName>
        <ecNumber evidence="3">2.7.7.7</ecNumber>
    </recommendedName>
</protein>
<dbReference type="InterPro" id="IPR004013">
    <property type="entry name" value="PHP_dom"/>
</dbReference>
<dbReference type="STRING" id="142842.SAMN02745118_00294"/>
<evidence type="ECO:0000256" key="4">
    <source>
        <dbReference type="ARBA" id="ARBA00019114"/>
    </source>
</evidence>
<evidence type="ECO:0000256" key="6">
    <source>
        <dbReference type="ARBA" id="ARBA00022695"/>
    </source>
</evidence>
<dbReference type="InterPro" id="IPR004805">
    <property type="entry name" value="DnaE2/DnaE/PolC"/>
</dbReference>
<dbReference type="Proteomes" id="UP000190625">
    <property type="component" value="Unassembled WGS sequence"/>
</dbReference>
<accession>A0A1T4JQ86</accession>
<dbReference type="Gene3D" id="1.10.150.870">
    <property type="match status" value="1"/>
</dbReference>
<dbReference type="EC" id="2.7.7.7" evidence="3"/>
<reference evidence="13" key="1">
    <citation type="submission" date="2017-02" db="EMBL/GenBank/DDBJ databases">
        <authorList>
            <person name="Varghese N."/>
            <person name="Submissions S."/>
        </authorList>
    </citation>
    <scope>NUCLEOTIDE SEQUENCE [LARGE SCALE GENOMIC DNA]</scope>
    <source>
        <strain evidence="13">ATCC BAA-73</strain>
    </source>
</reference>
<dbReference type="InterPro" id="IPR029460">
    <property type="entry name" value="DNAPol_HHH"/>
</dbReference>
<dbReference type="Pfam" id="PF17657">
    <property type="entry name" value="DNA_pol3_finger"/>
    <property type="match status" value="1"/>
</dbReference>
<dbReference type="EMBL" id="FUWM01000004">
    <property type="protein sequence ID" value="SJZ32197.1"/>
    <property type="molecule type" value="Genomic_DNA"/>
</dbReference>
<dbReference type="Gene3D" id="2.40.50.140">
    <property type="entry name" value="Nucleic acid-binding proteins"/>
    <property type="match status" value="1"/>
</dbReference>
<sequence length="1129" mass="128807">MANFVHLHVHTEYSLLDGAARIEELVQKAVDYGMPALAITDHGCMYGAIEFYKAAKDAGIKPIIGSEVYVAPRSRFNREPKKDDNPYHLVLLAKNNQGYRNLLKLTSLGYLEGFYYKPRVDQELLQKYSDGLICLSGCLAGKVAKGVLNEQQEQVKNHIISYQKIFGKDNFYLEMQDQGLREEKILNHSLIELSKQLEVPLIATNDVHYLNQDDAQVHDVLLCIQTGKNLNDEDRMEFPNDQFYLKNSEEMAEIFSEIPEAIENTLDIAQRCNVELDFDQIYLPHYGVPVEESITSYLRQLCLAGARDRYGELTQEVKERLDYELSIIEEMGYPAYFLIVWDFVKYAKEEGIMVGPGRGSAAGSLVSYLLGITDLDPLEYGLIFERFLNPARVSMPDIDIDFCYQRRDEVINYVTKKYGQDKVAQIITFGTMAARAVIRDVGRVLDLPYGEVDRIAKLIPFGSDLEGALNSSDELQELYQSKNEIKQLIDYARRLEGLPRHASTHAAGVVISKEELTAYTPLQQNKGEVTTQYPMENLEEIGLLKMDFLGLRTLTVINNALDIIKRTQGLDLDLAEFPIDDIKAYELLQTGNTEGLFQIESNLFQRLIVDLQPTRFEDLIALLALGRPGPLGSGMVDDFVKRRHGEAEIEYPHPDLQPILEKTYGVILYQEQVMKIANEIAGYSLGEADILRRGMGKKKPELLRKHRQKFIDGAIENGYSEELANELFDLMEYFGGYGFNKSHSAAYALVSYQTAYLKNYYPVEFMAALLSSIMGNSDKIARYIEECKRIEIEVLPPDVNESDVRFTVVDGKIRFGLEAVKNVGEKAIEEIIKAREELGYFESIIDFYEKVSLGKVNQRVIESLVKAGAFDSFDAYRSQLLTVLDDLYEQFRRIQKEKDNGQQSFTDFLGEDEFIAKRFELPEKPEYSQDELLAMEKEYLGLYISGHPIDRYQGLLQKYEPLSTLDIKEVDDREEVIVAGTISDLNQIVTKNGNRMAFVELEDRLGQVEVVVFPKKYNQFQELLSLNEFLLVKGRLDKDEQSVKVIGEKLKGAIKERLYLEIVDINSEGLQKLAEVLQDFQGNIPVYMVLKVNQKRVLLSTAQKFSVRMDQRLEQKLDKISGVKNYVLS</sequence>
<dbReference type="InterPro" id="IPR041931">
    <property type="entry name" value="DNA_pol3_alpha_thumb_dom"/>
</dbReference>
<dbReference type="AlphaFoldDB" id="A0A1T4JQ86"/>
<comment type="catalytic activity">
    <reaction evidence="10">
        <text>DNA(n) + a 2'-deoxyribonucleoside 5'-triphosphate = DNA(n+1) + diphosphate</text>
        <dbReference type="Rhea" id="RHEA:22508"/>
        <dbReference type="Rhea" id="RHEA-COMP:17339"/>
        <dbReference type="Rhea" id="RHEA-COMP:17340"/>
        <dbReference type="ChEBI" id="CHEBI:33019"/>
        <dbReference type="ChEBI" id="CHEBI:61560"/>
        <dbReference type="ChEBI" id="CHEBI:173112"/>
        <dbReference type="EC" id="2.7.7.7"/>
    </reaction>
</comment>
<evidence type="ECO:0000256" key="10">
    <source>
        <dbReference type="ARBA" id="ARBA00049244"/>
    </source>
</evidence>
<evidence type="ECO:0000256" key="7">
    <source>
        <dbReference type="ARBA" id="ARBA00022705"/>
    </source>
</evidence>
<dbReference type="NCBIfam" id="TIGR00594">
    <property type="entry name" value="polc"/>
    <property type="match status" value="1"/>
</dbReference>
<dbReference type="Pfam" id="PF14579">
    <property type="entry name" value="HHH_6"/>
    <property type="match status" value="1"/>
</dbReference>
<keyword evidence="8" id="KW-0239">DNA-directed DNA polymerase</keyword>
<dbReference type="SUPFAM" id="SSF89550">
    <property type="entry name" value="PHP domain-like"/>
    <property type="match status" value="1"/>
</dbReference>